<dbReference type="InterPro" id="IPR049453">
    <property type="entry name" value="Memb_transporter_dom"/>
</dbReference>
<dbReference type="GO" id="GO:0016020">
    <property type="term" value="C:membrane"/>
    <property type="evidence" value="ECO:0007669"/>
    <property type="project" value="UniProtKB-SubCell"/>
</dbReference>
<dbReference type="EMBL" id="JAQIFT010000016">
    <property type="protein sequence ID" value="MDA3730913.1"/>
    <property type="molecule type" value="Genomic_DNA"/>
</dbReference>
<keyword evidence="2 5" id="KW-0812">Transmembrane</keyword>
<feature type="transmembrane region" description="Helical" evidence="5">
    <location>
        <begin position="88"/>
        <end position="105"/>
    </location>
</feature>
<dbReference type="RefSeq" id="WP_271011403.1">
    <property type="nucleotide sequence ID" value="NZ_JAQIFT010000016.1"/>
</dbReference>
<reference evidence="7" key="1">
    <citation type="journal article" date="2023" name="Int. J. Syst. Evol. Microbiol.">
        <title>&lt;i&gt;Holtiella tumoricola&lt;/i&gt; gen. nov. sp. nov., isolated from a human clinical sample.</title>
        <authorList>
            <person name="Allen-Vercoe E."/>
            <person name="Daigneault M.C."/>
            <person name="Vancuren S.J."/>
            <person name="Cochrane K."/>
            <person name="O'Neal L.L."/>
            <person name="Sankaranarayanan K."/>
            <person name="Lawson P.A."/>
        </authorList>
    </citation>
    <scope>NUCLEOTIDE SEQUENCE</scope>
    <source>
        <strain evidence="7">CC70A</strain>
    </source>
</reference>
<gene>
    <name evidence="7" type="ORF">PBV87_05285</name>
</gene>
<evidence type="ECO:0000256" key="1">
    <source>
        <dbReference type="ARBA" id="ARBA00004141"/>
    </source>
</evidence>
<dbReference type="Pfam" id="PF13515">
    <property type="entry name" value="FUSC_2"/>
    <property type="match status" value="1"/>
</dbReference>
<feature type="transmembrane region" description="Helical" evidence="5">
    <location>
        <begin position="136"/>
        <end position="154"/>
    </location>
</feature>
<comment type="subcellular location">
    <subcellularLocation>
        <location evidence="1">Membrane</location>
        <topology evidence="1">Multi-pass membrane protein</topology>
    </subcellularLocation>
</comment>
<evidence type="ECO:0000256" key="2">
    <source>
        <dbReference type="ARBA" id="ARBA00022692"/>
    </source>
</evidence>
<evidence type="ECO:0000313" key="8">
    <source>
        <dbReference type="Proteomes" id="UP001169242"/>
    </source>
</evidence>
<proteinExistence type="predicted"/>
<evidence type="ECO:0000256" key="4">
    <source>
        <dbReference type="ARBA" id="ARBA00023136"/>
    </source>
</evidence>
<keyword evidence="3 5" id="KW-1133">Transmembrane helix</keyword>
<keyword evidence="8" id="KW-1185">Reference proteome</keyword>
<feature type="transmembrane region" description="Helical" evidence="5">
    <location>
        <begin position="439"/>
        <end position="458"/>
    </location>
</feature>
<feature type="transmembrane region" description="Helical" evidence="5">
    <location>
        <begin position="354"/>
        <end position="382"/>
    </location>
</feature>
<accession>A0AA42DL05</accession>
<feature type="transmembrane region" description="Helical" evidence="5">
    <location>
        <begin position="20"/>
        <end position="53"/>
    </location>
</feature>
<evidence type="ECO:0000256" key="3">
    <source>
        <dbReference type="ARBA" id="ARBA00022989"/>
    </source>
</evidence>
<organism evidence="7 8">
    <name type="scientific">Holtiella tumoricola</name>
    <dbReference type="NCBI Taxonomy" id="3018743"/>
    <lineage>
        <taxon>Bacteria</taxon>
        <taxon>Bacillati</taxon>
        <taxon>Bacillota</taxon>
        <taxon>Clostridia</taxon>
        <taxon>Lachnospirales</taxon>
        <taxon>Cellulosilyticaceae</taxon>
        <taxon>Holtiella</taxon>
    </lineage>
</organism>
<sequence length="576" mass="67147">MLQQWKVKEKINYRDVFRKGTVGLIITFIAGLLFGKENMMIAFVIVLGANIYEKENLRVKTVQKILRLLVRDVIIVCMAFIASQNMWWGIPLNLIAIFIIIFSLVSPYDQISYKTFMMLYVFCQYSYITLSELPGRLFLVVFAMGCVLISSLVYQLRNKALLDSNIGKGWEMIDEQLHNILERRFDHALSVACRTAMNEVAHTIYRTGYRRYFTTQQGKIQFHFYMNISYFNVLLESIDREYARGEFGKRQLLALISITETINRYFKYEIKRDEIIQVLKNAVELGPIHYGFGAEVMEILEALYKNFVELDEIDYKKKNTVYGEWERTSLNQLYDDFQNALNPKSMRVNFAVRLAIILTITLLLAHQLGFYKIIWAIIPIMSTTRPYYEDTMQRKSDRVKSNLLACLIVGVIINIVDIEWISALLVVLGFYGVYTFKDYYRMSFFLTVISMCLSSFGTGINSLIFYRLIYLLVGIGIVELSARVKPFKLKDGINELVEKIDRLNTKLEKEALRSLKHEENTHIIRETIIHSALLGQHLSIHNKVYKDEKITKLVEDNAEFVIRLGHQLLTQSESRR</sequence>
<name>A0AA42DL05_9FIRM</name>
<keyword evidence="4 5" id="KW-0472">Membrane</keyword>
<feature type="transmembrane region" description="Helical" evidence="5">
    <location>
        <begin position="402"/>
        <end position="427"/>
    </location>
</feature>
<dbReference type="Proteomes" id="UP001169242">
    <property type="component" value="Unassembled WGS sequence"/>
</dbReference>
<comment type="caution">
    <text evidence="7">The sequence shown here is derived from an EMBL/GenBank/DDBJ whole genome shotgun (WGS) entry which is preliminary data.</text>
</comment>
<protein>
    <submittedName>
        <fullName evidence="7">FUSC family protein</fullName>
    </submittedName>
</protein>
<evidence type="ECO:0000259" key="6">
    <source>
        <dbReference type="Pfam" id="PF13515"/>
    </source>
</evidence>
<evidence type="ECO:0000313" key="7">
    <source>
        <dbReference type="EMBL" id="MDA3730913.1"/>
    </source>
</evidence>
<feature type="domain" description="Integral membrane bound transporter" evidence="6">
    <location>
        <begin position="361"/>
        <end position="478"/>
    </location>
</feature>
<dbReference type="AlphaFoldDB" id="A0AA42DL05"/>
<evidence type="ECO:0000256" key="5">
    <source>
        <dbReference type="SAM" id="Phobius"/>
    </source>
</evidence>